<feature type="non-terminal residue" evidence="1">
    <location>
        <position position="123"/>
    </location>
</feature>
<evidence type="ECO:0000313" key="2">
    <source>
        <dbReference type="Proteomes" id="UP000054359"/>
    </source>
</evidence>
<gene>
    <name evidence="1" type="ORF">X975_16435</name>
</gene>
<proteinExistence type="predicted"/>
<evidence type="ECO:0000313" key="1">
    <source>
        <dbReference type="EMBL" id="KFM79679.1"/>
    </source>
</evidence>
<name>A0A087UQP0_STEMI</name>
<sequence length="123" mass="13877">MCREFTGRSCHSTKPSLLPFTVYSLTGCTNLVARWPGVINHRGGVLHRDNARPHAAIIIQLWELLTHTPCSDTAPTDYDLFRALNSSFSEKVFDDLDAVKTAIQDFDSKLPWDPTRKMARCRG</sequence>
<dbReference type="STRING" id="407821.A0A087UQP0"/>
<keyword evidence="2" id="KW-1185">Reference proteome</keyword>
<dbReference type="InterPro" id="IPR036397">
    <property type="entry name" value="RNaseH_sf"/>
</dbReference>
<dbReference type="EMBL" id="KK121072">
    <property type="protein sequence ID" value="KFM79679.1"/>
    <property type="molecule type" value="Genomic_DNA"/>
</dbReference>
<accession>A0A087UQP0</accession>
<dbReference type="AlphaFoldDB" id="A0A087UQP0"/>
<organism evidence="1 2">
    <name type="scientific">Stegodyphus mimosarum</name>
    <name type="common">African social velvet spider</name>
    <dbReference type="NCBI Taxonomy" id="407821"/>
    <lineage>
        <taxon>Eukaryota</taxon>
        <taxon>Metazoa</taxon>
        <taxon>Ecdysozoa</taxon>
        <taxon>Arthropoda</taxon>
        <taxon>Chelicerata</taxon>
        <taxon>Arachnida</taxon>
        <taxon>Araneae</taxon>
        <taxon>Araneomorphae</taxon>
        <taxon>Entelegynae</taxon>
        <taxon>Eresoidea</taxon>
        <taxon>Eresidae</taxon>
        <taxon>Stegodyphus</taxon>
    </lineage>
</organism>
<dbReference type="Gene3D" id="3.30.420.10">
    <property type="entry name" value="Ribonuclease H-like superfamily/Ribonuclease H"/>
    <property type="match status" value="1"/>
</dbReference>
<evidence type="ECO:0008006" key="3">
    <source>
        <dbReference type="Google" id="ProtNLM"/>
    </source>
</evidence>
<reference evidence="1 2" key="1">
    <citation type="submission" date="2013-11" db="EMBL/GenBank/DDBJ databases">
        <title>Genome sequencing of Stegodyphus mimosarum.</title>
        <authorList>
            <person name="Bechsgaard J."/>
        </authorList>
    </citation>
    <scope>NUCLEOTIDE SEQUENCE [LARGE SCALE GENOMIC DNA]</scope>
</reference>
<dbReference type="Proteomes" id="UP000054359">
    <property type="component" value="Unassembled WGS sequence"/>
</dbReference>
<protein>
    <recommendedName>
        <fullName evidence="3">Histone-lysine N-methyltransferase SETMAR</fullName>
    </recommendedName>
</protein>
<dbReference type="GO" id="GO:0003676">
    <property type="term" value="F:nucleic acid binding"/>
    <property type="evidence" value="ECO:0007669"/>
    <property type="project" value="InterPro"/>
</dbReference>
<dbReference type="PROSITE" id="PS51257">
    <property type="entry name" value="PROKAR_LIPOPROTEIN"/>
    <property type="match status" value="1"/>
</dbReference>